<accession>B7PVP8</accession>
<name>B7PVP8_IXOSC</name>
<dbReference type="GO" id="GO:0008168">
    <property type="term" value="F:methyltransferase activity"/>
    <property type="evidence" value="ECO:0007669"/>
    <property type="project" value="UniProtKB-KW"/>
</dbReference>
<reference evidence="6" key="2">
    <citation type="submission" date="2020-05" db="UniProtKB">
        <authorList>
            <consortium name="EnsemblMetazoa"/>
        </authorList>
    </citation>
    <scope>IDENTIFICATION</scope>
    <source>
        <strain evidence="6">wikel</strain>
    </source>
</reference>
<keyword evidence="3" id="KW-0808">Transferase</keyword>
<dbReference type="GO" id="GO:0032259">
    <property type="term" value="P:methylation"/>
    <property type="evidence" value="ECO:0007669"/>
    <property type="project" value="UniProtKB-KW"/>
</dbReference>
<dbReference type="PROSITE" id="PS51681">
    <property type="entry name" value="SAM_MT_NNMT_PNMT_TEMT"/>
    <property type="match status" value="1"/>
</dbReference>
<dbReference type="Gene3D" id="3.40.50.150">
    <property type="entry name" value="Vaccinia Virus protein VP39"/>
    <property type="match status" value="1"/>
</dbReference>
<protein>
    <submittedName>
        <fullName evidence="5 6">Uncharacterized protein</fullName>
    </submittedName>
</protein>
<evidence type="ECO:0000313" key="6">
    <source>
        <dbReference type="EnsemblMetazoa" id="ISCW007534-PA"/>
    </source>
</evidence>
<dbReference type="InParanoid" id="B7PVP8"/>
<comment type="similarity">
    <text evidence="1">Belongs to the class I-like SAM-binding methyltransferase superfamily. NNMT/PNMT/TEMT family.</text>
</comment>
<dbReference type="HOGENOM" id="CLU_2560825_0_0_1"/>
<organism>
    <name type="scientific">Ixodes scapularis</name>
    <name type="common">Black-legged tick</name>
    <name type="synonym">Deer tick</name>
    <dbReference type="NCBI Taxonomy" id="6945"/>
    <lineage>
        <taxon>Eukaryota</taxon>
        <taxon>Metazoa</taxon>
        <taxon>Ecdysozoa</taxon>
        <taxon>Arthropoda</taxon>
        <taxon>Chelicerata</taxon>
        <taxon>Arachnida</taxon>
        <taxon>Acari</taxon>
        <taxon>Parasitiformes</taxon>
        <taxon>Ixodida</taxon>
        <taxon>Ixodoidea</taxon>
        <taxon>Ixodidae</taxon>
        <taxon>Ixodinae</taxon>
        <taxon>Ixodes</taxon>
    </lineage>
</organism>
<evidence type="ECO:0000256" key="3">
    <source>
        <dbReference type="ARBA" id="ARBA00022679"/>
    </source>
</evidence>
<dbReference type="EnsemblMetazoa" id="ISCW007534-RA">
    <property type="protein sequence ID" value="ISCW007534-PA"/>
    <property type="gene ID" value="ISCW007534"/>
</dbReference>
<dbReference type="PANTHER" id="PTHR10867">
    <property type="entry name" value="NNMT/PNMT/TEMT FAMILY MEMBER"/>
    <property type="match status" value="1"/>
</dbReference>
<dbReference type="EMBL" id="DS801310">
    <property type="protein sequence ID" value="EEC10670.1"/>
    <property type="molecule type" value="Genomic_DNA"/>
</dbReference>
<dbReference type="Proteomes" id="UP000001555">
    <property type="component" value="Unassembled WGS sequence"/>
</dbReference>
<sequence length="82" mass="8824">MVVCNVGTLVKPGGLLVIMGVGGVKHYTVGAVDFAHSNLTENVLKQAIGDAGFELKLYRSTKFEVALQTSDLFKFILVARRA</sequence>
<dbReference type="AlphaFoldDB" id="B7PVP8"/>
<dbReference type="Pfam" id="PF01234">
    <property type="entry name" value="NNMT_PNMT_TEMT"/>
    <property type="match status" value="1"/>
</dbReference>
<evidence type="ECO:0000256" key="1">
    <source>
        <dbReference type="ARBA" id="ARBA00007996"/>
    </source>
</evidence>
<evidence type="ECO:0000256" key="2">
    <source>
        <dbReference type="ARBA" id="ARBA00022603"/>
    </source>
</evidence>
<keyword evidence="2" id="KW-0489">Methyltransferase</keyword>
<keyword evidence="4" id="KW-0949">S-adenosyl-L-methionine</keyword>
<dbReference type="PaxDb" id="6945-B7PVP8"/>
<evidence type="ECO:0000313" key="5">
    <source>
        <dbReference type="EMBL" id="EEC10670.1"/>
    </source>
</evidence>
<dbReference type="SUPFAM" id="SSF53335">
    <property type="entry name" value="S-adenosyl-L-methionine-dependent methyltransferases"/>
    <property type="match status" value="1"/>
</dbReference>
<reference evidence="5 7" key="1">
    <citation type="submission" date="2008-03" db="EMBL/GenBank/DDBJ databases">
        <title>Annotation of Ixodes scapularis.</title>
        <authorList>
            <consortium name="Ixodes scapularis Genome Project Consortium"/>
            <person name="Caler E."/>
            <person name="Hannick L.I."/>
            <person name="Bidwell S."/>
            <person name="Joardar V."/>
            <person name="Thiagarajan M."/>
            <person name="Amedeo P."/>
            <person name="Galinsky K.J."/>
            <person name="Schobel S."/>
            <person name="Inman J."/>
            <person name="Hostetler J."/>
            <person name="Miller J."/>
            <person name="Hammond M."/>
            <person name="Megy K."/>
            <person name="Lawson D."/>
            <person name="Kodira C."/>
            <person name="Sutton G."/>
            <person name="Meyer J."/>
            <person name="Hill C.A."/>
            <person name="Birren B."/>
            <person name="Nene V."/>
            <person name="Collins F."/>
            <person name="Alarcon-Chaidez F."/>
            <person name="Wikel S."/>
            <person name="Strausberg R."/>
        </authorList>
    </citation>
    <scope>NUCLEOTIDE SEQUENCE [LARGE SCALE GENOMIC DNA]</scope>
    <source>
        <strain evidence="7">Wikel</strain>
        <strain evidence="5">Wikel colony</strain>
    </source>
</reference>
<dbReference type="EMBL" id="ABJB010149752">
    <property type="status" value="NOT_ANNOTATED_CDS"/>
    <property type="molecule type" value="Genomic_DNA"/>
</dbReference>
<keyword evidence="7" id="KW-1185">Reference proteome</keyword>
<evidence type="ECO:0000256" key="4">
    <source>
        <dbReference type="ARBA" id="ARBA00022691"/>
    </source>
</evidence>
<dbReference type="PANTHER" id="PTHR10867:SF17">
    <property type="entry name" value="NICOTINAMIDE N-METHYLTRANSFERASE"/>
    <property type="match status" value="1"/>
</dbReference>
<dbReference type="VEuPathDB" id="VectorBase:ISCI007534"/>
<gene>
    <name evidence="5" type="ORF">IscW_ISCW007534</name>
</gene>
<dbReference type="InterPro" id="IPR029063">
    <property type="entry name" value="SAM-dependent_MTases_sf"/>
</dbReference>
<evidence type="ECO:0000313" key="7">
    <source>
        <dbReference type="Proteomes" id="UP000001555"/>
    </source>
</evidence>
<proteinExistence type="inferred from homology"/>
<dbReference type="VEuPathDB" id="VectorBase:ISCW007534"/>
<dbReference type="InterPro" id="IPR000940">
    <property type="entry name" value="NNMT_TEMT_trans"/>
</dbReference>